<dbReference type="Gene3D" id="3.90.850.10">
    <property type="entry name" value="Fumarylacetoacetase-like, C-terminal domain"/>
    <property type="match status" value="1"/>
</dbReference>
<dbReference type="KEGG" id="rfo:REIFOR_02913"/>
<keyword evidence="1" id="KW-0456">Lyase</keyword>
<dbReference type="OrthoDB" id="9792137at2"/>
<evidence type="ECO:0000313" key="1">
    <source>
        <dbReference type="EMBL" id="ATX78034.1"/>
    </source>
</evidence>
<evidence type="ECO:0000313" key="2">
    <source>
        <dbReference type="Proteomes" id="UP000229757"/>
    </source>
</evidence>
<reference evidence="1 2" key="1">
    <citation type="journal article" date="2017" name="Environ. Microbiol.">
        <title>Genomic and physiological analyses of 'Reinekea forsetii' reveal a versatile opportunistic lifestyle during spring algae blooms.</title>
        <authorList>
            <person name="Avci B."/>
            <person name="Hahnke R.L."/>
            <person name="Chafee M."/>
            <person name="Fischer T."/>
            <person name="Gruber-Vodicka H."/>
            <person name="Tegetmeyer H.E."/>
            <person name="Harder J."/>
            <person name="Fuchs B.M."/>
            <person name="Amann R.I."/>
            <person name="Teeling H."/>
        </authorList>
    </citation>
    <scope>NUCLEOTIDE SEQUENCE [LARGE SCALE GENOMIC DNA]</scope>
    <source>
        <strain evidence="1 2">Hel1_31_D35</strain>
    </source>
</reference>
<accession>A0A2K8KYT6</accession>
<dbReference type="PANTHER" id="PTHR30143:SF0">
    <property type="entry name" value="2-KETO-4-PENTENOATE HYDRATASE"/>
    <property type="match status" value="1"/>
</dbReference>
<proteinExistence type="predicted"/>
<sequence length="266" mass="28526">MTYPDIPHGQAIDRETARSAAALLLAGRATQQPMARLPDAIRPHSLAAALAIQREVIAQQSDAVAGWKCALPSKDKLVLAPIFARTVFRGSTCTVEPEQGRALVEPEIAFVLGADLPARAAAYTPAEIDAAVGSCHMALELVQQRYAGDAQVGFLDQLADGLLNQGLFLGPVIDRVAAYQCMTMTIRFELPEQTQSLAGVHPNELPQRPLYWLVNYLSQSGVDLSAGQAIITGTYAGLIEMPLATPIQLHYQGLGQCGLTIEARSR</sequence>
<name>A0A2K8KYT6_9GAMM</name>
<dbReference type="GO" id="GO:0008684">
    <property type="term" value="F:2-oxopent-4-enoate hydratase activity"/>
    <property type="evidence" value="ECO:0007669"/>
    <property type="project" value="UniProtKB-EC"/>
</dbReference>
<dbReference type="Proteomes" id="UP000229757">
    <property type="component" value="Chromosome"/>
</dbReference>
<dbReference type="RefSeq" id="WP_100258250.1">
    <property type="nucleotide sequence ID" value="NZ_CP011797.1"/>
</dbReference>
<organism evidence="1 2">
    <name type="scientific">Reinekea forsetii</name>
    <dbReference type="NCBI Taxonomy" id="1336806"/>
    <lineage>
        <taxon>Bacteria</taxon>
        <taxon>Pseudomonadati</taxon>
        <taxon>Pseudomonadota</taxon>
        <taxon>Gammaproteobacteria</taxon>
        <taxon>Oceanospirillales</taxon>
        <taxon>Saccharospirillaceae</taxon>
        <taxon>Reinekea</taxon>
    </lineage>
</organism>
<dbReference type="SUPFAM" id="SSF56529">
    <property type="entry name" value="FAH"/>
    <property type="match status" value="1"/>
</dbReference>
<dbReference type="PANTHER" id="PTHR30143">
    <property type="entry name" value="ACID HYDRATASE"/>
    <property type="match status" value="1"/>
</dbReference>
<dbReference type="AlphaFoldDB" id="A0A2K8KYT6"/>
<gene>
    <name evidence="1" type="ORF">REIFOR_02913</name>
</gene>
<dbReference type="InterPro" id="IPR036663">
    <property type="entry name" value="Fumarylacetoacetase_C_sf"/>
</dbReference>
<dbReference type="EMBL" id="CP011797">
    <property type="protein sequence ID" value="ATX78034.1"/>
    <property type="molecule type" value="Genomic_DNA"/>
</dbReference>
<dbReference type="EC" id="4.2.1.80" evidence="1"/>
<dbReference type="InterPro" id="IPR050772">
    <property type="entry name" value="Hydratase-Decarb/MhpD_sf"/>
</dbReference>
<dbReference type="GO" id="GO:0005737">
    <property type="term" value="C:cytoplasm"/>
    <property type="evidence" value="ECO:0007669"/>
    <property type="project" value="TreeGrafter"/>
</dbReference>
<protein>
    <submittedName>
        <fullName evidence="1">2-keto-4-pentenoate hydratase</fullName>
        <ecNumber evidence="1">4.2.1.80</ecNumber>
    </submittedName>
</protein>
<keyword evidence="2" id="KW-1185">Reference proteome</keyword>